<sequence>MYMRSDFAALRVRKDVNELAKAKFTCAQARTRVEFPDGANNMLQLIFTISIIDLSGPFANGDFTFFVDIPKTYPFHGKVMMPILGKDWRPVLSINTVLLGLQLIFLEPGIDYVLNPAAAEQLHRNPEQFKKEVQQILCGGRFYGVDFPPHPRQIEMQRQSWGLRVKRPRDDESPAASSDWDGVELLRDAQSTDTMTRLLSQEIALFQRSMYKNHSQHRRAFFFQNLQQVKRCLRDFKVETLAATFAEAASVLKQLELEAGAHHISWKLLASDLKVSTDAVLRKLVAVAQAAADVIRAAQKTYKALMVQFAMTYFMPFVLTMNSILARLAVLFKAVLVRAIELHGGVTLLYLNEVTKSNPLRAKTTAVQLRGYQIPSDVLQIANA</sequence>
<dbReference type="OrthoDB" id="1158011at2759"/>
<reference evidence="3" key="1">
    <citation type="submission" date="2021-01" db="EMBL/GenBank/DDBJ databases">
        <title>Phytophthora aleatoria, a newly-described species from Pinus radiata is distinct from Phytophthora cactorum isolates based on comparative genomics.</title>
        <authorList>
            <person name="Mcdougal R."/>
            <person name="Panda P."/>
            <person name="Williams N."/>
            <person name="Studholme D.J."/>
        </authorList>
    </citation>
    <scope>NUCLEOTIDE SEQUENCE</scope>
    <source>
        <strain evidence="3">NZFS 3830</strain>
    </source>
</reference>
<dbReference type="InterPro" id="IPR027951">
    <property type="entry name" value="Nepro_N"/>
</dbReference>
<comment type="caution">
    <text evidence="3">The sequence shown here is derived from an EMBL/GenBank/DDBJ whole genome shotgun (WGS) entry which is preliminary data.</text>
</comment>
<gene>
    <name evidence="3" type="ORF">JG687_00008353</name>
</gene>
<keyword evidence="1" id="KW-0812">Transmembrane</keyword>
<organism evidence="3 4">
    <name type="scientific">Phytophthora cactorum</name>
    <dbReference type="NCBI Taxonomy" id="29920"/>
    <lineage>
        <taxon>Eukaryota</taxon>
        <taxon>Sar</taxon>
        <taxon>Stramenopiles</taxon>
        <taxon>Oomycota</taxon>
        <taxon>Peronosporomycetes</taxon>
        <taxon>Peronosporales</taxon>
        <taxon>Peronosporaceae</taxon>
        <taxon>Phytophthora</taxon>
    </lineage>
</organism>
<dbReference type="Pfam" id="PF14780">
    <property type="entry name" value="NEPRO_N"/>
    <property type="match status" value="1"/>
</dbReference>
<evidence type="ECO:0000259" key="2">
    <source>
        <dbReference type="PROSITE" id="PS50127"/>
    </source>
</evidence>
<dbReference type="PROSITE" id="PS50127">
    <property type="entry name" value="UBC_2"/>
    <property type="match status" value="1"/>
</dbReference>
<name>A0A8T1UE76_9STRA</name>
<feature type="domain" description="UBC core" evidence="2">
    <location>
        <begin position="1"/>
        <end position="142"/>
    </location>
</feature>
<dbReference type="EMBL" id="JAENGZ010000397">
    <property type="protein sequence ID" value="KAG6960215.1"/>
    <property type="molecule type" value="Genomic_DNA"/>
</dbReference>
<dbReference type="CDD" id="cd23794">
    <property type="entry name" value="UBCc_UBE2F_UBE2M"/>
    <property type="match status" value="1"/>
</dbReference>
<proteinExistence type="predicted"/>
<dbReference type="InterPro" id="IPR000608">
    <property type="entry name" value="UBC"/>
</dbReference>
<dbReference type="AlphaFoldDB" id="A0A8T1UE76"/>
<dbReference type="PANTHER" id="PTHR34786">
    <property type="entry name" value="OS09G0504900 PROTEIN"/>
    <property type="match status" value="1"/>
</dbReference>
<dbReference type="PANTHER" id="PTHR34786:SF1">
    <property type="entry name" value="OS09G0504900 PROTEIN"/>
    <property type="match status" value="1"/>
</dbReference>
<feature type="transmembrane region" description="Helical" evidence="1">
    <location>
        <begin position="305"/>
        <end position="325"/>
    </location>
</feature>
<keyword evidence="1" id="KW-1133">Transmembrane helix</keyword>
<accession>A0A8T1UE76</accession>
<dbReference type="VEuPathDB" id="FungiDB:PC110_g16236"/>
<evidence type="ECO:0000256" key="1">
    <source>
        <dbReference type="SAM" id="Phobius"/>
    </source>
</evidence>
<evidence type="ECO:0000313" key="3">
    <source>
        <dbReference type="EMBL" id="KAG6960215.1"/>
    </source>
</evidence>
<evidence type="ECO:0000313" key="4">
    <source>
        <dbReference type="Proteomes" id="UP000688947"/>
    </source>
</evidence>
<dbReference type="SMART" id="SM00212">
    <property type="entry name" value="UBCc"/>
    <property type="match status" value="1"/>
</dbReference>
<keyword evidence="1" id="KW-0472">Membrane</keyword>
<dbReference type="Pfam" id="PF00179">
    <property type="entry name" value="UQ_con"/>
    <property type="match status" value="1"/>
</dbReference>
<dbReference type="Proteomes" id="UP000688947">
    <property type="component" value="Unassembled WGS sequence"/>
</dbReference>
<protein>
    <recommendedName>
        <fullName evidence="2">UBC core domain-containing protein</fullName>
    </recommendedName>
</protein>